<dbReference type="AlphaFoldDB" id="A0A212JNM2"/>
<dbReference type="EMBL" id="FLUO01000001">
    <property type="protein sequence ID" value="SBW00925.1"/>
    <property type="molecule type" value="Genomic_DNA"/>
</dbReference>
<reference evidence="1" key="1">
    <citation type="submission" date="2016-04" db="EMBL/GenBank/DDBJ databases">
        <authorList>
            <person name="Evans L.H."/>
            <person name="Alamgir A."/>
            <person name="Owens N."/>
            <person name="Weber N.D."/>
            <person name="Virtaneva K."/>
            <person name="Barbian K."/>
            <person name="Babar A."/>
            <person name="Rosenke K."/>
        </authorList>
    </citation>
    <scope>NUCLEOTIDE SEQUENCE</scope>
    <source>
        <strain evidence="1">86</strain>
    </source>
</reference>
<protein>
    <submittedName>
        <fullName evidence="1">Uncharacterized protein</fullName>
    </submittedName>
</protein>
<proteinExistence type="predicted"/>
<organism evidence="1">
    <name type="scientific">uncultured Alphaproteobacteria bacterium</name>
    <dbReference type="NCBI Taxonomy" id="91750"/>
    <lineage>
        <taxon>Bacteria</taxon>
        <taxon>Pseudomonadati</taxon>
        <taxon>Pseudomonadota</taxon>
        <taxon>Alphaproteobacteria</taxon>
        <taxon>environmental samples</taxon>
    </lineage>
</organism>
<accession>A0A212JNM2</accession>
<gene>
    <name evidence="1" type="ORF">KL86APRO_11356</name>
</gene>
<evidence type="ECO:0000313" key="1">
    <source>
        <dbReference type="EMBL" id="SBW00925.1"/>
    </source>
</evidence>
<name>A0A212JNM2_9PROT</name>
<sequence length="48" mass="5639">MIRTSSGFEYKVKTARTRIYRKECVKDLSGIVKRFVQLIHKLSHLLTS</sequence>